<evidence type="ECO:0000313" key="2">
    <source>
        <dbReference type="Proteomes" id="UP000540412"/>
    </source>
</evidence>
<proteinExistence type="predicted"/>
<keyword evidence="2" id="KW-1185">Reference proteome</keyword>
<reference evidence="1 2" key="1">
    <citation type="submission" date="2020-08" db="EMBL/GenBank/DDBJ databases">
        <title>Sequencing the genomes of 1000 actinobacteria strains.</title>
        <authorList>
            <person name="Klenk H.-P."/>
        </authorList>
    </citation>
    <scope>NUCLEOTIDE SEQUENCE [LARGE SCALE GENOMIC DNA]</scope>
    <source>
        <strain evidence="1 2">DSM 43582</strain>
    </source>
</reference>
<protein>
    <submittedName>
        <fullName evidence="1">Uncharacterized protein</fullName>
    </submittedName>
</protein>
<dbReference type="EMBL" id="JACHIT010000002">
    <property type="protein sequence ID" value="MBB5915605.1"/>
    <property type="molecule type" value="Genomic_DNA"/>
</dbReference>
<sequence>MADIGHFPFDARVPGGLVDSGRLSGDLAAFTDASDRLVRGVFDVGLRLHTLRVILAVPQAATAEIRSARAVVDETVDDLDRLVHGTGLAVLLIATRGTRPGRSGPRR</sequence>
<dbReference type="RefSeq" id="WP_157185535.1">
    <property type="nucleotide sequence ID" value="NZ_JACHIT010000002.1"/>
</dbReference>
<comment type="caution">
    <text evidence="1">The sequence shown here is derived from an EMBL/GenBank/DDBJ whole genome shotgun (WGS) entry which is preliminary data.</text>
</comment>
<dbReference type="Proteomes" id="UP000540412">
    <property type="component" value="Unassembled WGS sequence"/>
</dbReference>
<organism evidence="1 2">
    <name type="scientific">Nocardia transvalensis</name>
    <dbReference type="NCBI Taxonomy" id="37333"/>
    <lineage>
        <taxon>Bacteria</taxon>
        <taxon>Bacillati</taxon>
        <taxon>Actinomycetota</taxon>
        <taxon>Actinomycetes</taxon>
        <taxon>Mycobacteriales</taxon>
        <taxon>Nocardiaceae</taxon>
        <taxon>Nocardia</taxon>
    </lineage>
</organism>
<name>A0A7W9PGF3_9NOCA</name>
<gene>
    <name evidence="1" type="ORF">BJY24_004517</name>
</gene>
<evidence type="ECO:0000313" key="1">
    <source>
        <dbReference type="EMBL" id="MBB5915605.1"/>
    </source>
</evidence>
<accession>A0A7W9PGF3</accession>
<dbReference type="AlphaFoldDB" id="A0A7W9PGF3"/>